<feature type="domain" description="PCI" evidence="8">
    <location>
        <begin position="239"/>
        <end position="408"/>
    </location>
</feature>
<dbReference type="Pfam" id="PF18420">
    <property type="entry name" value="CSN4_RPN5_eIF3a"/>
    <property type="match status" value="1"/>
</dbReference>
<dbReference type="InterPro" id="IPR036390">
    <property type="entry name" value="WH_DNA-bd_sf"/>
</dbReference>
<dbReference type="Gene3D" id="1.10.10.10">
    <property type="entry name" value="Winged helix-like DNA-binding domain superfamily/Winged helix DNA-binding domain"/>
    <property type="match status" value="1"/>
</dbReference>
<comment type="subcellular location">
    <subcellularLocation>
        <location evidence="2">Cytoplasm</location>
    </subcellularLocation>
    <subcellularLocation>
        <location evidence="1">Nucleus</location>
    </subcellularLocation>
</comment>
<evidence type="ECO:0000256" key="6">
    <source>
        <dbReference type="ARBA" id="ARBA00022790"/>
    </source>
</evidence>
<gene>
    <name evidence="9" type="ORF">TPSB3V08_LOCUS2121</name>
</gene>
<evidence type="ECO:0000256" key="4">
    <source>
        <dbReference type="ARBA" id="ARBA00014881"/>
    </source>
</evidence>
<evidence type="ECO:0000256" key="2">
    <source>
        <dbReference type="ARBA" id="ARBA00004496"/>
    </source>
</evidence>
<evidence type="ECO:0000256" key="5">
    <source>
        <dbReference type="ARBA" id="ARBA00022490"/>
    </source>
</evidence>
<accession>A0A7R9CMT5</accession>
<protein>
    <recommendedName>
        <fullName evidence="4">COP9 signalosome complex subunit 4</fullName>
    </recommendedName>
</protein>
<dbReference type="InterPro" id="IPR054559">
    <property type="entry name" value="PSMD12-CSN4-like_N"/>
</dbReference>
<dbReference type="InterPro" id="IPR036388">
    <property type="entry name" value="WH-like_DNA-bd_sf"/>
</dbReference>
<keyword evidence="6" id="KW-0736">Signalosome</keyword>
<dbReference type="PANTHER" id="PTHR10855:SF2">
    <property type="entry name" value="COP9 SIGNALOSOME COMPLEX SUBUNIT 4"/>
    <property type="match status" value="1"/>
</dbReference>
<name>A0A7R9CMT5_TIMPO</name>
<dbReference type="InterPro" id="IPR000717">
    <property type="entry name" value="PCI_dom"/>
</dbReference>
<dbReference type="InterPro" id="IPR040134">
    <property type="entry name" value="PSMD12/CSN4"/>
</dbReference>
<dbReference type="SUPFAM" id="SSF46785">
    <property type="entry name" value="Winged helix' DNA-binding domain"/>
    <property type="match status" value="1"/>
</dbReference>
<evidence type="ECO:0000313" key="9">
    <source>
        <dbReference type="EMBL" id="CAD7399403.1"/>
    </source>
</evidence>
<dbReference type="PROSITE" id="PS50250">
    <property type="entry name" value="PCI"/>
    <property type="match status" value="1"/>
</dbReference>
<dbReference type="Pfam" id="PF01399">
    <property type="entry name" value="PCI"/>
    <property type="match status" value="1"/>
</dbReference>
<organism evidence="9">
    <name type="scientific">Timema poppense</name>
    <name type="common">Walking stick</name>
    <dbReference type="NCBI Taxonomy" id="170557"/>
    <lineage>
        <taxon>Eukaryota</taxon>
        <taxon>Metazoa</taxon>
        <taxon>Ecdysozoa</taxon>
        <taxon>Arthropoda</taxon>
        <taxon>Hexapoda</taxon>
        <taxon>Insecta</taxon>
        <taxon>Pterygota</taxon>
        <taxon>Neoptera</taxon>
        <taxon>Polyneoptera</taxon>
        <taxon>Phasmatodea</taxon>
        <taxon>Timematodea</taxon>
        <taxon>Timematoidea</taxon>
        <taxon>Timematidae</taxon>
        <taxon>Timema</taxon>
    </lineage>
</organism>
<dbReference type="GO" id="GO:0008180">
    <property type="term" value="C:COP9 signalosome"/>
    <property type="evidence" value="ECO:0007669"/>
    <property type="project" value="UniProtKB-KW"/>
</dbReference>
<dbReference type="AlphaFoldDB" id="A0A7R9CMT5"/>
<dbReference type="Pfam" id="PF22241">
    <property type="entry name" value="PSMD12-CSN4_N"/>
    <property type="match status" value="1"/>
</dbReference>
<evidence type="ECO:0000259" key="8">
    <source>
        <dbReference type="PROSITE" id="PS50250"/>
    </source>
</evidence>
<sequence length="448" mass="51876">MGNKMWLVIVDGFAKWVELFRMKKTSTTVNKELHPPNVEKSYLARAGPYPGQIYQDLANSSSGPYLKFPKNKSVYIQKLLEMKILKTEIWADTLVNENVSLVISRQILTEVCTHLTQLDDNISKGVAHYTLDKVQPRVISFEEQVASIRQHLADIYEREQSWREAANVLVGIPLETGQKQYSVDYKLETYLKIARLYLENDDSVQAEAFINRASLLQAESKNEQLQVYYKVCYARVLDYRRKFIEAAQRYNELSYRCIIHEEERLTALRNALICTILASAGQQRSRMLATLFKDERCQQLPAYAILEKMYLDRIIRRSELQEFGNLLQPHQKASTLDGSTILERAVIEHNLLSASKLYNNITFEELGALLEIPPAKAEKIASQMITETRMNGYIDQIDSIVHFETRENLPTWDKQIQSLCYQVNQIIEKITNNEPEWIIKASDEQMVH</sequence>
<dbReference type="PANTHER" id="PTHR10855">
    <property type="entry name" value="26S PROTEASOME NON-ATPASE REGULATORY SUBUNIT 12/COP9 SIGNALOSOME COMPLEX SUBUNIT 4"/>
    <property type="match status" value="1"/>
</dbReference>
<comment type="similarity">
    <text evidence="3">Belongs to the CSN4 family.</text>
</comment>
<dbReference type="FunFam" id="1.10.10.10:FF:000130">
    <property type="entry name" value="COP9 signalosome complex subunit 4"/>
    <property type="match status" value="1"/>
</dbReference>
<dbReference type="EMBL" id="OD000810">
    <property type="protein sequence ID" value="CAD7399403.1"/>
    <property type="molecule type" value="Genomic_DNA"/>
</dbReference>
<keyword evidence="5" id="KW-0963">Cytoplasm</keyword>
<evidence type="ECO:0000256" key="3">
    <source>
        <dbReference type="ARBA" id="ARBA00010417"/>
    </source>
</evidence>
<dbReference type="InterPro" id="IPR041406">
    <property type="entry name" value="CSN4_HTH"/>
</dbReference>
<reference evidence="9" key="1">
    <citation type="submission" date="2020-11" db="EMBL/GenBank/DDBJ databases">
        <authorList>
            <person name="Tran Van P."/>
        </authorList>
    </citation>
    <scope>NUCLEOTIDE SEQUENCE</scope>
</reference>
<dbReference type="SMART" id="SM00088">
    <property type="entry name" value="PINT"/>
    <property type="match status" value="1"/>
</dbReference>
<keyword evidence="7" id="KW-0539">Nucleus</keyword>
<dbReference type="GO" id="GO:0005829">
    <property type="term" value="C:cytosol"/>
    <property type="evidence" value="ECO:0007669"/>
    <property type="project" value="TreeGrafter"/>
</dbReference>
<evidence type="ECO:0000256" key="1">
    <source>
        <dbReference type="ARBA" id="ARBA00004123"/>
    </source>
</evidence>
<evidence type="ECO:0000256" key="7">
    <source>
        <dbReference type="ARBA" id="ARBA00023242"/>
    </source>
</evidence>
<proteinExistence type="inferred from homology"/>